<name>A0A5B7FFB6_PORTR</name>
<dbReference type="GO" id="GO:0030031">
    <property type="term" value="P:cell projection assembly"/>
    <property type="evidence" value="ECO:0007669"/>
    <property type="project" value="TreeGrafter"/>
</dbReference>
<accession>A0A5B7FFB6</accession>
<gene>
    <name evidence="2" type="primary">Hem_2</name>
    <name evidence="2" type="ORF">E2C01_039668</name>
</gene>
<dbReference type="OrthoDB" id="548214at2759"/>
<dbReference type="PANTHER" id="PTHR12093:SF10">
    <property type="entry name" value="MEMBRANE-ASSOCIATED PROTEIN HEM"/>
    <property type="match status" value="1"/>
</dbReference>
<evidence type="ECO:0000313" key="2">
    <source>
        <dbReference type="EMBL" id="MPC45961.1"/>
    </source>
</evidence>
<protein>
    <submittedName>
        <fullName evidence="2">Membrane-associated protein Hem</fullName>
    </submittedName>
</protein>
<dbReference type="PANTHER" id="PTHR12093">
    <property type="entry name" value="NCK-ASSOCIATED PROTEIN 1"/>
    <property type="match status" value="1"/>
</dbReference>
<proteinExistence type="inferred from homology"/>
<organism evidence="2 3">
    <name type="scientific">Portunus trituberculatus</name>
    <name type="common">Swimming crab</name>
    <name type="synonym">Neptunus trituberculatus</name>
    <dbReference type="NCBI Taxonomy" id="210409"/>
    <lineage>
        <taxon>Eukaryota</taxon>
        <taxon>Metazoa</taxon>
        <taxon>Ecdysozoa</taxon>
        <taxon>Arthropoda</taxon>
        <taxon>Crustacea</taxon>
        <taxon>Multicrustacea</taxon>
        <taxon>Malacostraca</taxon>
        <taxon>Eumalacostraca</taxon>
        <taxon>Eucarida</taxon>
        <taxon>Decapoda</taxon>
        <taxon>Pleocyemata</taxon>
        <taxon>Brachyura</taxon>
        <taxon>Eubrachyura</taxon>
        <taxon>Portunoidea</taxon>
        <taxon>Portunidae</taxon>
        <taxon>Portuninae</taxon>
        <taxon>Portunus</taxon>
    </lineage>
</organism>
<reference evidence="2 3" key="1">
    <citation type="submission" date="2019-05" db="EMBL/GenBank/DDBJ databases">
        <title>Another draft genome of Portunus trituberculatus and its Hox gene families provides insights of decapod evolution.</title>
        <authorList>
            <person name="Jeong J.-H."/>
            <person name="Song I."/>
            <person name="Kim S."/>
            <person name="Choi T."/>
            <person name="Kim D."/>
            <person name="Ryu S."/>
            <person name="Kim W."/>
        </authorList>
    </citation>
    <scope>NUCLEOTIDE SEQUENCE [LARGE SCALE GENOMIC DNA]</scope>
    <source>
        <tissue evidence="2">Muscle</tissue>
    </source>
</reference>
<dbReference type="Proteomes" id="UP000324222">
    <property type="component" value="Unassembled WGS sequence"/>
</dbReference>
<dbReference type="Pfam" id="PF09735">
    <property type="entry name" value="Nckap1"/>
    <property type="match status" value="1"/>
</dbReference>
<evidence type="ECO:0000256" key="1">
    <source>
        <dbReference type="ARBA" id="ARBA00037947"/>
    </source>
</evidence>
<dbReference type="GO" id="GO:0030866">
    <property type="term" value="P:cortical actin cytoskeleton organization"/>
    <property type="evidence" value="ECO:0007669"/>
    <property type="project" value="TreeGrafter"/>
</dbReference>
<sequence length="306" mass="35821">MQYIAQLIGTKKSHIQYFRTRGPLMHRERRKYLRTAMKELALILTDQPGLLGPKALFVFMGLSFSRDEVLWLLRHHENPPLHKVKGKNADDLVDRQLPELLFHMEELRALIKKYSQVLQRYYTQYLCGYDAIALNQLIQEQQGLPEEESVILTSMCNEIGNLSVKQAEEGTPFDFRGIRLDWFRLQAYSTSNRPGLNLKDKRELAALINQIIFHTKFEENFHMCLEFPGQNRYIISFPLICSHMQACTHEICPEERYHIRERSLSVVNMFLEEMAKEAKNIITAICDEQCILSDKKKMKDVLGPSW</sequence>
<dbReference type="GO" id="GO:0031209">
    <property type="term" value="C:SCAR complex"/>
    <property type="evidence" value="ECO:0007669"/>
    <property type="project" value="TreeGrafter"/>
</dbReference>
<dbReference type="EMBL" id="VSRR010006971">
    <property type="protein sequence ID" value="MPC45961.1"/>
    <property type="molecule type" value="Genomic_DNA"/>
</dbReference>
<dbReference type="GO" id="GO:0048812">
    <property type="term" value="P:neuron projection morphogenesis"/>
    <property type="evidence" value="ECO:0007669"/>
    <property type="project" value="TreeGrafter"/>
</dbReference>
<dbReference type="GO" id="GO:0016477">
    <property type="term" value="P:cell migration"/>
    <property type="evidence" value="ECO:0007669"/>
    <property type="project" value="TreeGrafter"/>
</dbReference>
<comment type="similarity">
    <text evidence="1">Belongs to the HEM-1/HEM-2 family.</text>
</comment>
<dbReference type="InterPro" id="IPR019137">
    <property type="entry name" value="Nck-associated_protein-1"/>
</dbReference>
<evidence type="ECO:0000313" key="3">
    <source>
        <dbReference type="Proteomes" id="UP000324222"/>
    </source>
</evidence>
<keyword evidence="3" id="KW-1185">Reference proteome</keyword>
<comment type="caution">
    <text evidence="2">The sequence shown here is derived from an EMBL/GenBank/DDBJ whole genome shotgun (WGS) entry which is preliminary data.</text>
</comment>
<dbReference type="AlphaFoldDB" id="A0A5B7FFB6"/>